<dbReference type="AlphaFoldDB" id="A0A9Q0RC90"/>
<dbReference type="EMBL" id="JAPDFW010000070">
    <property type="protein sequence ID" value="KAJ5074293.1"/>
    <property type="molecule type" value="Genomic_DNA"/>
</dbReference>
<dbReference type="PANTHER" id="PTHR45880">
    <property type="entry name" value="RNA-BINDING MOTIF PROTEIN, X-LINKED 2"/>
    <property type="match status" value="1"/>
</dbReference>
<dbReference type="GO" id="GO:0071013">
    <property type="term" value="C:catalytic step 2 spliceosome"/>
    <property type="evidence" value="ECO:0007669"/>
    <property type="project" value="TreeGrafter"/>
</dbReference>
<reference evidence="4" key="1">
    <citation type="submission" date="2022-10" db="EMBL/GenBank/DDBJ databases">
        <title>Novel sulphate-reducing endosymbionts in the free-living metamonad Anaeramoeba.</title>
        <authorList>
            <person name="Jerlstrom-Hultqvist J."/>
            <person name="Cepicka I."/>
            <person name="Gallot-Lavallee L."/>
            <person name="Salas-Leiva D."/>
            <person name="Curtis B.A."/>
            <person name="Zahonova K."/>
            <person name="Pipaliya S."/>
            <person name="Dacks J."/>
            <person name="Roger A.J."/>
        </authorList>
    </citation>
    <scope>NUCLEOTIDE SEQUENCE</scope>
    <source>
        <strain evidence="4">BMAN</strain>
    </source>
</reference>
<dbReference type="CDD" id="cd12411">
    <property type="entry name" value="RRM_ist3_like"/>
    <property type="match status" value="1"/>
</dbReference>
<dbReference type="OMA" id="CAPKPQI"/>
<dbReference type="GO" id="GO:0003723">
    <property type="term" value="F:RNA binding"/>
    <property type="evidence" value="ECO:0007669"/>
    <property type="project" value="UniProtKB-UniRule"/>
</dbReference>
<dbReference type="InterPro" id="IPR035979">
    <property type="entry name" value="RBD_domain_sf"/>
</dbReference>
<organism evidence="4 5">
    <name type="scientific">Anaeramoeba ignava</name>
    <name type="common">Anaerobic marine amoeba</name>
    <dbReference type="NCBI Taxonomy" id="1746090"/>
    <lineage>
        <taxon>Eukaryota</taxon>
        <taxon>Metamonada</taxon>
        <taxon>Anaeramoebidae</taxon>
        <taxon>Anaeramoeba</taxon>
    </lineage>
</organism>
<dbReference type="PANTHER" id="PTHR45880:SF1">
    <property type="entry name" value="RNA-BINDING MOTIF PROTEIN, X-LINKED 2"/>
    <property type="match status" value="1"/>
</dbReference>
<evidence type="ECO:0000256" key="1">
    <source>
        <dbReference type="ARBA" id="ARBA00022884"/>
    </source>
</evidence>
<evidence type="ECO:0000313" key="5">
    <source>
        <dbReference type="Proteomes" id="UP001149090"/>
    </source>
</evidence>
<evidence type="ECO:0000313" key="4">
    <source>
        <dbReference type="EMBL" id="KAJ5074293.1"/>
    </source>
</evidence>
<comment type="caution">
    <text evidence="4">The sequence shown here is derived from an EMBL/GenBank/DDBJ whole genome shotgun (WGS) entry which is preliminary data.</text>
</comment>
<keyword evidence="5" id="KW-1185">Reference proteome</keyword>
<dbReference type="Pfam" id="PF00076">
    <property type="entry name" value="RRM_1"/>
    <property type="match status" value="1"/>
</dbReference>
<evidence type="ECO:0000256" key="2">
    <source>
        <dbReference type="PROSITE-ProRule" id="PRU00176"/>
    </source>
</evidence>
<dbReference type="GO" id="GO:0000398">
    <property type="term" value="P:mRNA splicing, via spliceosome"/>
    <property type="evidence" value="ECO:0007669"/>
    <property type="project" value="InterPro"/>
</dbReference>
<dbReference type="SUPFAM" id="SSF54928">
    <property type="entry name" value="RNA-binding domain, RBD"/>
    <property type="match status" value="1"/>
</dbReference>
<dbReference type="PROSITE" id="PS50102">
    <property type="entry name" value="RRM"/>
    <property type="match status" value="1"/>
</dbReference>
<gene>
    <name evidence="4" type="ORF">M0811_00922</name>
</gene>
<protein>
    <submittedName>
        <fullName evidence="4">RNA-binding motif protein x-linked 2</fullName>
    </submittedName>
</protein>
<proteinExistence type="predicted"/>
<dbReference type="OrthoDB" id="2573941at2759"/>
<dbReference type="InterPro" id="IPR051847">
    <property type="entry name" value="RNA_proc/Spliceosome_comp"/>
</dbReference>
<dbReference type="GO" id="GO:0071011">
    <property type="term" value="C:precatalytic spliceosome"/>
    <property type="evidence" value="ECO:0007669"/>
    <property type="project" value="TreeGrafter"/>
</dbReference>
<dbReference type="InterPro" id="IPR000504">
    <property type="entry name" value="RRM_dom"/>
</dbReference>
<keyword evidence="1 2" id="KW-0694">RNA-binding</keyword>
<accession>A0A9Q0RC90</accession>
<dbReference type="InterPro" id="IPR045844">
    <property type="entry name" value="RRM_Ist3-like"/>
</dbReference>
<dbReference type="SMART" id="SM00360">
    <property type="entry name" value="RRM"/>
    <property type="match status" value="1"/>
</dbReference>
<feature type="domain" description="RRM" evidence="3">
    <location>
        <begin position="33"/>
        <end position="111"/>
    </location>
</feature>
<name>A0A9Q0RC90_ANAIG</name>
<sequence>MNVIREIGKINEEELRLGIKPEASWHMEYKDSKYIYVGGLDEDLTEGDILTVFSQFGTITDINLIKDLETEKSRGFAFLAYEDQRSTILAVDNFNGARLLDRVLQVDHNLKK</sequence>
<dbReference type="InterPro" id="IPR012677">
    <property type="entry name" value="Nucleotide-bd_a/b_plait_sf"/>
</dbReference>
<evidence type="ECO:0000259" key="3">
    <source>
        <dbReference type="PROSITE" id="PS50102"/>
    </source>
</evidence>
<dbReference type="GO" id="GO:0005686">
    <property type="term" value="C:U2 snRNP"/>
    <property type="evidence" value="ECO:0007669"/>
    <property type="project" value="TreeGrafter"/>
</dbReference>
<dbReference type="Proteomes" id="UP001149090">
    <property type="component" value="Unassembled WGS sequence"/>
</dbReference>
<dbReference type="Gene3D" id="3.30.70.330">
    <property type="match status" value="1"/>
</dbReference>